<feature type="domain" description="Ketopantoate reductase C-terminal" evidence="5">
    <location>
        <begin position="148"/>
        <end position="288"/>
    </location>
</feature>
<dbReference type="Gene3D" id="3.40.50.720">
    <property type="entry name" value="NAD(P)-binding Rossmann-like Domain"/>
    <property type="match status" value="1"/>
</dbReference>
<keyword evidence="3 6" id="KW-0560">Oxidoreductase</keyword>
<sequence>MKVYIVGRGAVGSFLGERLSSVGVDIAYAPRTIDDVTRVEADVAIVAVKSYDTPAAIETLQRAIAVPQNCVFVSPQNGIGNEELLAAAFGERNIVAAALTVPVDRDRDGRVAAAHEGGLALAPLGGAAYNWLSATFQSTGIAVKVCEDWRALKWSKLALNIVANASCAILNVLPNRLVQFEKIFTLEIRAIREVRDVMKALGLTPIDLPRYPVRALFGIVSLPSPIARRVLAGRVASARGTKPPSLLLDLRSGRERTEVDALCGAVAAAGRAIGVPTPVNAVYARVLADIAQMPQLWAKYRERPEALLDEVYAEMKRSKSRERGKHA</sequence>
<reference evidence="6" key="1">
    <citation type="submission" date="2009-10" db="EMBL/GenBank/DDBJ databases">
        <title>Diversity of trophic interactions inside an arsenic-rich microbial ecosystem.</title>
        <authorList>
            <person name="Bertin P.N."/>
            <person name="Heinrich-Salmeron A."/>
            <person name="Pelletier E."/>
            <person name="Goulhen-Chollet F."/>
            <person name="Arsene-Ploetze F."/>
            <person name="Gallien S."/>
            <person name="Calteau A."/>
            <person name="Vallenet D."/>
            <person name="Casiot C."/>
            <person name="Chane-Woon-Ming B."/>
            <person name="Giloteaux L."/>
            <person name="Barakat M."/>
            <person name="Bonnefoy V."/>
            <person name="Bruneel O."/>
            <person name="Chandler M."/>
            <person name="Cleiss J."/>
            <person name="Duran R."/>
            <person name="Elbaz-Poulichet F."/>
            <person name="Fonknechten N."/>
            <person name="Lauga B."/>
            <person name="Mornico D."/>
            <person name="Ortet P."/>
            <person name="Schaeffer C."/>
            <person name="Siguier P."/>
            <person name="Alexander Thil Smith A."/>
            <person name="Van Dorsselaer A."/>
            <person name="Weissenbach J."/>
            <person name="Medigue C."/>
            <person name="Le Paslier D."/>
        </authorList>
    </citation>
    <scope>NUCLEOTIDE SEQUENCE</scope>
</reference>
<dbReference type="GO" id="GO:0005737">
    <property type="term" value="C:cytoplasm"/>
    <property type="evidence" value="ECO:0007669"/>
    <property type="project" value="TreeGrafter"/>
</dbReference>
<evidence type="ECO:0000313" key="6">
    <source>
        <dbReference type="EMBL" id="CBI02496.1"/>
    </source>
</evidence>
<proteinExistence type="inferred from homology"/>
<accession>E6Q5M7</accession>
<comment type="similarity">
    <text evidence="1">Belongs to the ketopantoate reductase family.</text>
</comment>
<evidence type="ECO:0000259" key="4">
    <source>
        <dbReference type="Pfam" id="PF02558"/>
    </source>
</evidence>
<dbReference type="SUPFAM" id="SSF51735">
    <property type="entry name" value="NAD(P)-binding Rossmann-fold domains"/>
    <property type="match status" value="1"/>
</dbReference>
<dbReference type="GO" id="GO:0050661">
    <property type="term" value="F:NADP binding"/>
    <property type="evidence" value="ECO:0007669"/>
    <property type="project" value="TreeGrafter"/>
</dbReference>
<protein>
    <submittedName>
        <fullName evidence="6">2-dehydropantoate 2-reductase</fullName>
        <ecNumber evidence="6">1.1.1.169</ecNumber>
    </submittedName>
</protein>
<dbReference type="SUPFAM" id="SSF48179">
    <property type="entry name" value="6-phosphogluconate dehydrogenase C-terminal domain-like"/>
    <property type="match status" value="1"/>
</dbReference>
<dbReference type="AlphaFoldDB" id="E6Q5M7"/>
<feature type="domain" description="Ketopantoate reductase N-terminal" evidence="4">
    <location>
        <begin position="30"/>
        <end position="123"/>
    </location>
</feature>
<dbReference type="InterPro" id="IPR036291">
    <property type="entry name" value="NAD(P)-bd_dom_sf"/>
</dbReference>
<name>E6Q5M7_9ZZZZ</name>
<evidence type="ECO:0000256" key="3">
    <source>
        <dbReference type="ARBA" id="ARBA00023002"/>
    </source>
</evidence>
<keyword evidence="2" id="KW-0521">NADP</keyword>
<evidence type="ECO:0000259" key="5">
    <source>
        <dbReference type="Pfam" id="PF08546"/>
    </source>
</evidence>
<dbReference type="InterPro" id="IPR050838">
    <property type="entry name" value="Ketopantoate_reductase"/>
</dbReference>
<dbReference type="Gene3D" id="1.10.1040.10">
    <property type="entry name" value="N-(1-d-carboxylethyl)-l-norvaline Dehydrogenase, domain 2"/>
    <property type="match status" value="1"/>
</dbReference>
<dbReference type="EC" id="1.1.1.169" evidence="6"/>
<dbReference type="EMBL" id="CABO01000038">
    <property type="protein sequence ID" value="CBI02496.1"/>
    <property type="molecule type" value="Genomic_DNA"/>
</dbReference>
<gene>
    <name evidence="6" type="ORF">CARN4_1158</name>
</gene>
<dbReference type="GO" id="GO:0008677">
    <property type="term" value="F:2-dehydropantoate 2-reductase activity"/>
    <property type="evidence" value="ECO:0007669"/>
    <property type="project" value="UniProtKB-EC"/>
</dbReference>
<organism evidence="6">
    <name type="scientific">mine drainage metagenome</name>
    <dbReference type="NCBI Taxonomy" id="410659"/>
    <lineage>
        <taxon>unclassified sequences</taxon>
        <taxon>metagenomes</taxon>
        <taxon>ecological metagenomes</taxon>
    </lineage>
</organism>
<dbReference type="InterPro" id="IPR013752">
    <property type="entry name" value="KPA_reductase"/>
</dbReference>
<dbReference type="PANTHER" id="PTHR43765">
    <property type="entry name" value="2-DEHYDROPANTOATE 2-REDUCTASE-RELATED"/>
    <property type="match status" value="1"/>
</dbReference>
<dbReference type="InterPro" id="IPR013332">
    <property type="entry name" value="KPR_N"/>
</dbReference>
<dbReference type="Pfam" id="PF08546">
    <property type="entry name" value="ApbA_C"/>
    <property type="match status" value="1"/>
</dbReference>
<dbReference type="InterPro" id="IPR008927">
    <property type="entry name" value="6-PGluconate_DH-like_C_sf"/>
</dbReference>
<dbReference type="PANTHER" id="PTHR43765:SF2">
    <property type="entry name" value="2-DEHYDROPANTOATE 2-REDUCTASE"/>
    <property type="match status" value="1"/>
</dbReference>
<evidence type="ECO:0000256" key="1">
    <source>
        <dbReference type="ARBA" id="ARBA00007870"/>
    </source>
</evidence>
<comment type="caution">
    <text evidence="6">The sequence shown here is derived from an EMBL/GenBank/DDBJ whole genome shotgun (WGS) entry which is preliminary data.</text>
</comment>
<dbReference type="Pfam" id="PF02558">
    <property type="entry name" value="ApbA"/>
    <property type="match status" value="1"/>
</dbReference>
<evidence type="ECO:0000256" key="2">
    <source>
        <dbReference type="ARBA" id="ARBA00022857"/>
    </source>
</evidence>
<dbReference type="InterPro" id="IPR013328">
    <property type="entry name" value="6PGD_dom2"/>
</dbReference>